<dbReference type="Proteomes" id="UP001358614">
    <property type="component" value="Chromosome 1"/>
</dbReference>
<dbReference type="GeneID" id="91103580"/>
<name>A0AAX4KM50_9TREE</name>
<proteinExistence type="predicted"/>
<evidence type="ECO:0000256" key="2">
    <source>
        <dbReference type="SAM" id="Phobius"/>
    </source>
</evidence>
<dbReference type="RefSeq" id="XP_066084652.1">
    <property type="nucleotide sequence ID" value="XM_066228555.1"/>
</dbReference>
<feature type="region of interest" description="Disordered" evidence="1">
    <location>
        <begin position="53"/>
        <end position="78"/>
    </location>
</feature>
<dbReference type="KEGG" id="ker:91103580"/>
<organism evidence="3 4">
    <name type="scientific">Kwoniella europaea PYCC6329</name>
    <dbReference type="NCBI Taxonomy" id="1423913"/>
    <lineage>
        <taxon>Eukaryota</taxon>
        <taxon>Fungi</taxon>
        <taxon>Dikarya</taxon>
        <taxon>Basidiomycota</taxon>
        <taxon>Agaricomycotina</taxon>
        <taxon>Tremellomycetes</taxon>
        <taxon>Tremellales</taxon>
        <taxon>Cryptococcaceae</taxon>
        <taxon>Kwoniella</taxon>
    </lineage>
</organism>
<reference evidence="3 4" key="1">
    <citation type="submission" date="2024-01" db="EMBL/GenBank/DDBJ databases">
        <title>Comparative genomics of Cryptococcus and Kwoniella reveals pathogenesis evolution and contrasting modes of karyotype evolution via chromosome fusion or intercentromeric recombination.</title>
        <authorList>
            <person name="Coelho M.A."/>
            <person name="David-Palma M."/>
            <person name="Shea T."/>
            <person name="Bowers K."/>
            <person name="McGinley-Smith S."/>
            <person name="Mohammad A.W."/>
            <person name="Gnirke A."/>
            <person name="Yurkov A.M."/>
            <person name="Nowrousian M."/>
            <person name="Sun S."/>
            <person name="Cuomo C.A."/>
            <person name="Heitman J."/>
        </authorList>
    </citation>
    <scope>NUCLEOTIDE SEQUENCE [LARGE SCALE GENOMIC DNA]</scope>
    <source>
        <strain evidence="3 4">PYCC6329</strain>
    </source>
</reference>
<dbReference type="AlphaFoldDB" id="A0AAX4KM50"/>
<keyword evidence="4" id="KW-1185">Reference proteome</keyword>
<accession>A0AAX4KM50</accession>
<protein>
    <submittedName>
        <fullName evidence="3">Uncharacterized protein</fullName>
    </submittedName>
</protein>
<keyword evidence="2" id="KW-0812">Transmembrane</keyword>
<gene>
    <name evidence="3" type="ORF">V865_004779</name>
</gene>
<evidence type="ECO:0000256" key="1">
    <source>
        <dbReference type="SAM" id="MobiDB-lite"/>
    </source>
</evidence>
<feature type="transmembrane region" description="Helical" evidence="2">
    <location>
        <begin position="12"/>
        <end position="30"/>
    </location>
</feature>
<keyword evidence="2" id="KW-1133">Transmembrane helix</keyword>
<dbReference type="EMBL" id="CP144089">
    <property type="protein sequence ID" value="WWD06685.1"/>
    <property type="molecule type" value="Genomic_DNA"/>
</dbReference>
<keyword evidence="2" id="KW-0472">Membrane</keyword>
<feature type="compositionally biased region" description="Basic and acidic residues" evidence="1">
    <location>
        <begin position="53"/>
        <end position="72"/>
    </location>
</feature>
<evidence type="ECO:0000313" key="3">
    <source>
        <dbReference type="EMBL" id="WWD06685.1"/>
    </source>
</evidence>
<sequence>MPPLSVKDLTMPAAAFTMAIILTAHVYNSINHARLDAAIARDQKLTEIEEKRRKRYEDSLRTIERREQEKKNQNNSST</sequence>
<evidence type="ECO:0000313" key="4">
    <source>
        <dbReference type="Proteomes" id="UP001358614"/>
    </source>
</evidence>